<comment type="caution">
    <text evidence="1">The sequence shown here is derived from an EMBL/GenBank/DDBJ whole genome shotgun (WGS) entry which is preliminary data.</text>
</comment>
<sequence>MKPFPNLVEVYNLALREESQRRTNVSPLPEISTMAISYGNQKKKSSVTYSHCGKNGHSKDKCYRIIGFPPNFKFIKGKSATGDTPSANSVTQGISTLSNVSETSPALSLTPEQGRRLLTLLNGCDS</sequence>
<accession>A0A822XYK1</accession>
<evidence type="ECO:0000313" key="2">
    <source>
        <dbReference type="Proteomes" id="UP000607653"/>
    </source>
</evidence>
<evidence type="ECO:0000313" key="1">
    <source>
        <dbReference type="EMBL" id="DAD24783.1"/>
    </source>
</evidence>
<dbReference type="PANTHER" id="PTHR34222">
    <property type="entry name" value="GAG_PRE-INTEGRS DOMAIN-CONTAINING PROTEIN"/>
    <property type="match status" value="1"/>
</dbReference>
<organism evidence="1 2">
    <name type="scientific">Nelumbo nucifera</name>
    <name type="common">Sacred lotus</name>
    <dbReference type="NCBI Taxonomy" id="4432"/>
    <lineage>
        <taxon>Eukaryota</taxon>
        <taxon>Viridiplantae</taxon>
        <taxon>Streptophyta</taxon>
        <taxon>Embryophyta</taxon>
        <taxon>Tracheophyta</taxon>
        <taxon>Spermatophyta</taxon>
        <taxon>Magnoliopsida</taxon>
        <taxon>Proteales</taxon>
        <taxon>Nelumbonaceae</taxon>
        <taxon>Nelumbo</taxon>
    </lineage>
</organism>
<gene>
    <name evidence="1" type="ORF">HUJ06_026247</name>
</gene>
<dbReference type="Proteomes" id="UP000607653">
    <property type="component" value="Unassembled WGS sequence"/>
</dbReference>
<dbReference type="PANTHER" id="PTHR34222:SF97">
    <property type="entry name" value="CATALYTIC REGION, PUTATIVE-RELATED"/>
    <property type="match status" value="1"/>
</dbReference>
<keyword evidence="2" id="KW-1185">Reference proteome</keyword>
<dbReference type="EMBL" id="DUZY01000001">
    <property type="protein sequence ID" value="DAD24783.1"/>
    <property type="molecule type" value="Genomic_DNA"/>
</dbReference>
<dbReference type="AlphaFoldDB" id="A0A822XYK1"/>
<proteinExistence type="predicted"/>
<reference evidence="1 2" key="1">
    <citation type="journal article" date="2020" name="Mol. Biol. Evol.">
        <title>Distinct Expression and Methylation Patterns for Genes with Different Fates following a Single Whole-Genome Duplication in Flowering Plants.</title>
        <authorList>
            <person name="Shi T."/>
            <person name="Rahmani R.S."/>
            <person name="Gugger P.F."/>
            <person name="Wang M."/>
            <person name="Li H."/>
            <person name="Zhang Y."/>
            <person name="Li Z."/>
            <person name="Wang Q."/>
            <person name="Van de Peer Y."/>
            <person name="Marchal K."/>
            <person name="Chen J."/>
        </authorList>
    </citation>
    <scope>NUCLEOTIDE SEQUENCE [LARGE SCALE GENOMIC DNA]</scope>
    <source>
        <tissue evidence="1">Leaf</tissue>
    </source>
</reference>
<protein>
    <submittedName>
        <fullName evidence="1">Uncharacterized protein</fullName>
    </submittedName>
</protein>
<name>A0A822XYK1_NELNU</name>